<evidence type="ECO:0000313" key="3">
    <source>
        <dbReference type="EMBL" id="PRP74401.1"/>
    </source>
</evidence>
<reference evidence="3 4" key="1">
    <citation type="journal article" date="2018" name="Genome Biol. Evol.">
        <title>Multiple Roots of Fruiting Body Formation in Amoebozoa.</title>
        <authorList>
            <person name="Hillmann F."/>
            <person name="Forbes G."/>
            <person name="Novohradska S."/>
            <person name="Ferling I."/>
            <person name="Riege K."/>
            <person name="Groth M."/>
            <person name="Westermann M."/>
            <person name="Marz M."/>
            <person name="Spaller T."/>
            <person name="Winckler T."/>
            <person name="Schaap P."/>
            <person name="Glockner G."/>
        </authorList>
    </citation>
    <scope>NUCLEOTIDE SEQUENCE [LARGE SCALE GENOMIC DNA]</scope>
    <source>
        <strain evidence="3 4">Jena</strain>
    </source>
</reference>
<keyword evidence="1" id="KW-0175">Coiled coil</keyword>
<comment type="caution">
    <text evidence="3">The sequence shown here is derived from an EMBL/GenBank/DDBJ whole genome shotgun (WGS) entry which is preliminary data.</text>
</comment>
<dbReference type="EMBL" id="MDYQ01000464">
    <property type="protein sequence ID" value="PRP74401.1"/>
    <property type="molecule type" value="Genomic_DNA"/>
</dbReference>
<protein>
    <submittedName>
        <fullName evidence="3">Kinesin</fullName>
    </submittedName>
</protein>
<keyword evidence="4" id="KW-1185">Reference proteome</keyword>
<feature type="compositionally biased region" description="Basic and acidic residues" evidence="2">
    <location>
        <begin position="398"/>
        <end position="408"/>
    </location>
</feature>
<accession>A0A2P6MRR8</accession>
<evidence type="ECO:0000313" key="4">
    <source>
        <dbReference type="Proteomes" id="UP000241769"/>
    </source>
</evidence>
<dbReference type="Proteomes" id="UP000241769">
    <property type="component" value="Unassembled WGS sequence"/>
</dbReference>
<feature type="region of interest" description="Disordered" evidence="2">
    <location>
        <begin position="499"/>
        <end position="523"/>
    </location>
</feature>
<sequence length="562" mass="63913">MASWNSSEIVAFVSQQNNLTRTVNNMSDNYQDSDAALALFTKMITPPASPERMEEIEVDDSSAKEVSTPTTSSSTTESFGKLDTVIASFRDEARRIITAKDEHTSHLEEENRCLPSLREKAQLLQTVEAQLRDANSELVISIQERERISCLFEAEKERVQQLETQKEEVSGQLETITEEWEELNVLYEEEKKERERATEETQRCQTALEAAQGEAAELSGQLQRTQAQVTDVTDHLQRAEQALVDKEKMMEENKLAWERERGEYEVALVVLREQNNTSLREKDQRIDQLLRQLSKESSQDEAVRAAQEELHKEIAALMSQNEKLSDELQHCREQKKTTDDSLTATQDLVDRLQSQLLDLQSSLDISNRQMEDLQRSSPVTAAATSTAASHPSGSPFSRQDDAVTHAPSHDQTFDEAAEQLLMETTLRQQKEEAEYQLSSFKSRMLEYKQEIASVRQQLSKYEKADLTLRRQLDKQMVSFRTELAFKEAEIKTLAAAIHSESEGEASGVESDGEEPQKKRRRFNIPVEFEAMSKMLGNRSVRVDGPTTFFTTTPAKIVIHPTK</sequence>
<feature type="compositionally biased region" description="Low complexity" evidence="2">
    <location>
        <begin position="67"/>
        <end position="78"/>
    </location>
</feature>
<evidence type="ECO:0000256" key="2">
    <source>
        <dbReference type="SAM" id="MobiDB-lite"/>
    </source>
</evidence>
<feature type="coiled-coil region" evidence="1">
    <location>
        <begin position="430"/>
        <end position="464"/>
    </location>
</feature>
<proteinExistence type="predicted"/>
<feature type="compositionally biased region" description="Low complexity" evidence="2">
    <location>
        <begin position="376"/>
        <end position="395"/>
    </location>
</feature>
<dbReference type="STRING" id="1890364.A0A2P6MRR8"/>
<gene>
    <name evidence="3" type="ORF">PROFUN_10299</name>
</gene>
<organism evidence="3 4">
    <name type="scientific">Planoprotostelium fungivorum</name>
    <dbReference type="NCBI Taxonomy" id="1890364"/>
    <lineage>
        <taxon>Eukaryota</taxon>
        <taxon>Amoebozoa</taxon>
        <taxon>Evosea</taxon>
        <taxon>Variosea</taxon>
        <taxon>Cavosteliida</taxon>
        <taxon>Cavosteliaceae</taxon>
        <taxon>Planoprotostelium</taxon>
    </lineage>
</organism>
<dbReference type="AlphaFoldDB" id="A0A2P6MRR8"/>
<dbReference type="InParanoid" id="A0A2P6MRR8"/>
<evidence type="ECO:0000256" key="1">
    <source>
        <dbReference type="SAM" id="Coils"/>
    </source>
</evidence>
<feature type="region of interest" description="Disordered" evidence="2">
    <location>
        <begin position="48"/>
        <end position="78"/>
    </location>
</feature>
<feature type="region of interest" description="Disordered" evidence="2">
    <location>
        <begin position="370"/>
        <end position="408"/>
    </location>
</feature>
<name>A0A2P6MRR8_9EUKA</name>